<protein>
    <submittedName>
        <fullName evidence="4">Transcriptional regulator</fullName>
    </submittedName>
</protein>
<dbReference type="EMBL" id="QDKQ01000014">
    <property type="protein sequence ID" value="PVM93797.1"/>
    <property type="molecule type" value="Genomic_DNA"/>
</dbReference>
<dbReference type="PANTHER" id="PTHR46558:SF4">
    <property type="entry name" value="DNA-BIDING PHAGE PROTEIN"/>
    <property type="match status" value="1"/>
</dbReference>
<evidence type="ECO:0000313" key="4">
    <source>
        <dbReference type="EMBL" id="PVM93797.1"/>
    </source>
</evidence>
<dbReference type="GO" id="GO:0003677">
    <property type="term" value="F:DNA binding"/>
    <property type="evidence" value="ECO:0007669"/>
    <property type="project" value="UniProtKB-KW"/>
</dbReference>
<dbReference type="InterPro" id="IPR001387">
    <property type="entry name" value="Cro/C1-type_HTH"/>
</dbReference>
<feature type="region of interest" description="Disordered" evidence="2">
    <location>
        <begin position="96"/>
        <end position="127"/>
    </location>
</feature>
<dbReference type="Gene3D" id="1.10.260.40">
    <property type="entry name" value="lambda repressor-like DNA-binding domains"/>
    <property type="match status" value="1"/>
</dbReference>
<dbReference type="AlphaFoldDB" id="A0A2T9KCV0"/>
<evidence type="ECO:0000256" key="1">
    <source>
        <dbReference type="ARBA" id="ARBA00023125"/>
    </source>
</evidence>
<reference evidence="4 5" key="1">
    <citation type="submission" date="2018-04" db="EMBL/GenBank/DDBJ databases">
        <title>The genome sequence of Caulobacter sp. 744.</title>
        <authorList>
            <person name="Gao J."/>
            <person name="Sun J."/>
        </authorList>
    </citation>
    <scope>NUCLEOTIDE SEQUENCE [LARGE SCALE GENOMIC DNA]</scope>
    <source>
        <strain evidence="4 5">774</strain>
    </source>
</reference>
<evidence type="ECO:0000313" key="5">
    <source>
        <dbReference type="Proteomes" id="UP000245073"/>
    </source>
</evidence>
<comment type="caution">
    <text evidence="4">The sequence shown here is derived from an EMBL/GenBank/DDBJ whole genome shotgun (WGS) entry which is preliminary data.</text>
</comment>
<feature type="domain" description="HTH cro/C1-type" evidence="3">
    <location>
        <begin position="6"/>
        <end position="60"/>
    </location>
</feature>
<name>A0A2T9KCV0_9CAUL</name>
<dbReference type="CDD" id="cd00093">
    <property type="entry name" value="HTH_XRE"/>
    <property type="match status" value="1"/>
</dbReference>
<proteinExistence type="predicted"/>
<gene>
    <name evidence="4" type="ORF">DDF67_02480</name>
</gene>
<sequence>MIGNALRLLRRFKGFTQTEMAQRLGVAKSWISAIEGGKKDPTLSLLQSYALVLDVPLSSILFFSEQIDVSKPSERARSFVSKKVLAILDFIDAQSGEEADGDVAPNASDKAVSASQAGPPQAPRQSP</sequence>
<keyword evidence="5" id="KW-1185">Reference proteome</keyword>
<dbReference type="OrthoDB" id="9803379at2"/>
<dbReference type="SUPFAM" id="SSF47413">
    <property type="entry name" value="lambda repressor-like DNA-binding domains"/>
    <property type="match status" value="1"/>
</dbReference>
<dbReference type="PANTHER" id="PTHR46558">
    <property type="entry name" value="TRACRIPTIONAL REGULATORY PROTEIN-RELATED-RELATED"/>
    <property type="match status" value="1"/>
</dbReference>
<evidence type="ECO:0000259" key="3">
    <source>
        <dbReference type="PROSITE" id="PS50943"/>
    </source>
</evidence>
<keyword evidence="1" id="KW-0238">DNA-binding</keyword>
<organism evidence="4 5">
    <name type="scientific">Caulobacter endophyticus</name>
    <dbReference type="NCBI Taxonomy" id="2172652"/>
    <lineage>
        <taxon>Bacteria</taxon>
        <taxon>Pseudomonadati</taxon>
        <taxon>Pseudomonadota</taxon>
        <taxon>Alphaproteobacteria</taxon>
        <taxon>Caulobacterales</taxon>
        <taxon>Caulobacteraceae</taxon>
        <taxon>Caulobacter</taxon>
    </lineage>
</organism>
<dbReference type="Proteomes" id="UP000245073">
    <property type="component" value="Unassembled WGS sequence"/>
</dbReference>
<dbReference type="RefSeq" id="WP_109099380.1">
    <property type="nucleotide sequence ID" value="NZ_QDKQ01000014.1"/>
</dbReference>
<accession>A0A2T9KCV0</accession>
<dbReference type="Pfam" id="PF13560">
    <property type="entry name" value="HTH_31"/>
    <property type="match status" value="1"/>
</dbReference>
<dbReference type="InterPro" id="IPR010982">
    <property type="entry name" value="Lambda_DNA-bd_dom_sf"/>
</dbReference>
<evidence type="ECO:0000256" key="2">
    <source>
        <dbReference type="SAM" id="MobiDB-lite"/>
    </source>
</evidence>
<dbReference type="SMART" id="SM00530">
    <property type="entry name" value="HTH_XRE"/>
    <property type="match status" value="1"/>
</dbReference>
<dbReference type="PROSITE" id="PS50943">
    <property type="entry name" value="HTH_CROC1"/>
    <property type="match status" value="1"/>
</dbReference>